<protein>
    <submittedName>
        <fullName evidence="7">AslB Arylsulfatase regulator (Fe-S oxidoreductase)</fullName>
    </submittedName>
</protein>
<dbReference type="SUPFAM" id="SSF102114">
    <property type="entry name" value="Radical SAM enzymes"/>
    <property type="match status" value="1"/>
</dbReference>
<dbReference type="PANTHER" id="PTHR43273">
    <property type="entry name" value="ANAEROBIC SULFATASE-MATURATING ENZYME HOMOLOG ASLB-RELATED"/>
    <property type="match status" value="1"/>
</dbReference>
<dbReference type="InterPro" id="IPR058240">
    <property type="entry name" value="rSAM_sf"/>
</dbReference>
<proteinExistence type="inferred from homology"/>
<keyword evidence="4" id="KW-0411">Iron-sulfur</keyword>
<dbReference type="PANTHER" id="PTHR43273:SF3">
    <property type="entry name" value="ANAEROBIC SULFATASE-MATURATING ENZYME HOMOLOG ASLB-RELATED"/>
    <property type="match status" value="1"/>
</dbReference>
<organism evidence="7">
    <name type="scientific">uncultured Caudovirales phage</name>
    <dbReference type="NCBI Taxonomy" id="2100421"/>
    <lineage>
        <taxon>Viruses</taxon>
        <taxon>Duplodnaviria</taxon>
        <taxon>Heunggongvirae</taxon>
        <taxon>Uroviricota</taxon>
        <taxon>Caudoviricetes</taxon>
        <taxon>Peduoviridae</taxon>
        <taxon>Maltschvirus</taxon>
        <taxon>Maltschvirus maltsch</taxon>
    </lineage>
</organism>
<dbReference type="EMBL" id="LR798243">
    <property type="protein sequence ID" value="CAB5215161.1"/>
    <property type="molecule type" value="Genomic_DNA"/>
</dbReference>
<evidence type="ECO:0000256" key="2">
    <source>
        <dbReference type="ARBA" id="ARBA00022723"/>
    </source>
</evidence>
<dbReference type="GO" id="GO:0016491">
    <property type="term" value="F:oxidoreductase activity"/>
    <property type="evidence" value="ECO:0007669"/>
    <property type="project" value="InterPro"/>
</dbReference>
<dbReference type="InterPro" id="IPR007197">
    <property type="entry name" value="rSAM"/>
</dbReference>
<keyword evidence="1" id="KW-0949">S-adenosyl-L-methionine</keyword>
<dbReference type="SFLD" id="SFLDS00029">
    <property type="entry name" value="Radical_SAM"/>
    <property type="match status" value="1"/>
</dbReference>
<name>A0A6J7WMN7_9CAUD</name>
<evidence type="ECO:0000313" key="7">
    <source>
        <dbReference type="EMBL" id="CAB5215161.1"/>
    </source>
</evidence>
<comment type="similarity">
    <text evidence="5">Belongs to the radical SAM superfamily. Anaerobic sulfatase-maturating enzyme family.</text>
</comment>
<evidence type="ECO:0000256" key="3">
    <source>
        <dbReference type="ARBA" id="ARBA00023004"/>
    </source>
</evidence>
<dbReference type="GO" id="GO:0046872">
    <property type="term" value="F:metal ion binding"/>
    <property type="evidence" value="ECO:0007669"/>
    <property type="project" value="UniProtKB-KW"/>
</dbReference>
<evidence type="ECO:0000259" key="6">
    <source>
        <dbReference type="PROSITE" id="PS51918"/>
    </source>
</evidence>
<dbReference type="CDD" id="cd01335">
    <property type="entry name" value="Radical_SAM"/>
    <property type="match status" value="1"/>
</dbReference>
<reference evidence="7" key="1">
    <citation type="submission" date="2020-05" db="EMBL/GenBank/DDBJ databases">
        <authorList>
            <person name="Chiriac C."/>
            <person name="Salcher M."/>
            <person name="Ghai R."/>
            <person name="Kavagutti S V."/>
        </authorList>
    </citation>
    <scope>NUCLEOTIDE SEQUENCE</scope>
</reference>
<dbReference type="NCBIfam" id="NF033640">
    <property type="entry name" value="N_Twi_rSAM"/>
    <property type="match status" value="1"/>
</dbReference>
<dbReference type="CDD" id="cd21109">
    <property type="entry name" value="SPASM"/>
    <property type="match status" value="1"/>
</dbReference>
<feature type="domain" description="Radical SAM core" evidence="6">
    <location>
        <begin position="87"/>
        <end position="305"/>
    </location>
</feature>
<evidence type="ECO:0000256" key="1">
    <source>
        <dbReference type="ARBA" id="ARBA00022691"/>
    </source>
</evidence>
<accession>A0A6J7WMN7</accession>
<evidence type="ECO:0000256" key="4">
    <source>
        <dbReference type="ARBA" id="ARBA00023014"/>
    </source>
</evidence>
<keyword evidence="3" id="KW-0408">Iron</keyword>
<sequence>MSKTPWICNAAWNSITFYPNGKIAPCCQYHVDHFKPLADFDGVDTFKDVQELMMEGEIPPGCIRCQQREEKKQKSYRIFYGNKARHRVNLRHIDLRNSNFCNLACRFCGPEASSTWAKRLDIGFITNVSVFEYIDRMLTEHIEDVYITGGEPFLNPDHWAMLDKIIERGLAKNIHLRYNTNLTTLTYKGKNVLDLWPAFKKVSVSVSLEAIGCPLEMIRSGAKWAVIERNLESLKTVSSNVRLEIFCTVSSLNVWFLPELVEYFKQQCLPITFLELTEPDLMSIINLPIEFRMQAVDILKNLNIESIELNNMINYINLTDPFHTLDRLVMHILMLDNLNKENLFDLMPFKDYALKKLTPISYAGY</sequence>
<dbReference type="InterPro" id="IPR013785">
    <property type="entry name" value="Aldolase_TIM"/>
</dbReference>
<dbReference type="Pfam" id="PF04055">
    <property type="entry name" value="Radical_SAM"/>
    <property type="match status" value="1"/>
</dbReference>
<keyword evidence="2" id="KW-0479">Metal-binding</keyword>
<gene>
    <name evidence="7" type="ORF">UFOVP190_424</name>
</gene>
<dbReference type="InterPro" id="IPR023867">
    <property type="entry name" value="Sulphatase_maturase_rSAM"/>
</dbReference>
<evidence type="ECO:0000256" key="5">
    <source>
        <dbReference type="ARBA" id="ARBA00023601"/>
    </source>
</evidence>
<dbReference type="GO" id="GO:0051536">
    <property type="term" value="F:iron-sulfur cluster binding"/>
    <property type="evidence" value="ECO:0007669"/>
    <property type="project" value="UniProtKB-KW"/>
</dbReference>
<dbReference type="PROSITE" id="PS51918">
    <property type="entry name" value="RADICAL_SAM"/>
    <property type="match status" value="1"/>
</dbReference>
<dbReference type="Gene3D" id="3.20.20.70">
    <property type="entry name" value="Aldolase class I"/>
    <property type="match status" value="1"/>
</dbReference>